<evidence type="ECO:0000256" key="2">
    <source>
        <dbReference type="ARBA" id="ARBA00022630"/>
    </source>
</evidence>
<organism evidence="5 6">
    <name type="scientific">Pseudoxanthomonas putridarboris</name>
    <dbReference type="NCBI Taxonomy" id="752605"/>
    <lineage>
        <taxon>Bacteria</taxon>
        <taxon>Pseudomonadati</taxon>
        <taxon>Pseudomonadota</taxon>
        <taxon>Gammaproteobacteria</taxon>
        <taxon>Lysobacterales</taxon>
        <taxon>Lysobacteraceae</taxon>
        <taxon>Pseudoxanthomonas</taxon>
    </lineage>
</organism>
<dbReference type="EMBL" id="JBBWWT010000005">
    <property type="protein sequence ID" value="MEL1265114.1"/>
    <property type="molecule type" value="Genomic_DNA"/>
</dbReference>
<evidence type="ECO:0000256" key="3">
    <source>
        <dbReference type="ARBA" id="ARBA00038054"/>
    </source>
</evidence>
<dbReference type="PANTHER" id="PTHR43567">
    <property type="entry name" value="FLAVOREDOXIN-RELATED-RELATED"/>
    <property type="match status" value="1"/>
</dbReference>
<comment type="caution">
    <text evidence="5">The sequence shown here is derived from an EMBL/GenBank/DDBJ whole genome shotgun (WGS) entry which is preliminary data.</text>
</comment>
<comment type="similarity">
    <text evidence="3">Belongs to the flavoredoxin family.</text>
</comment>
<dbReference type="Proteomes" id="UP001459204">
    <property type="component" value="Unassembled WGS sequence"/>
</dbReference>
<evidence type="ECO:0000313" key="6">
    <source>
        <dbReference type="Proteomes" id="UP001459204"/>
    </source>
</evidence>
<gene>
    <name evidence="5" type="ORF">AAD027_12160</name>
</gene>
<protein>
    <submittedName>
        <fullName evidence="5">Flavin reductase family protein</fullName>
        <ecNumber evidence="5">1.5.1.-</ecNumber>
    </submittedName>
</protein>
<accession>A0ABU9J2I0</accession>
<keyword evidence="5" id="KW-0560">Oxidoreductase</keyword>
<comment type="cofactor">
    <cofactor evidence="1">
        <name>FMN</name>
        <dbReference type="ChEBI" id="CHEBI:58210"/>
    </cofactor>
</comment>
<keyword evidence="6" id="KW-1185">Reference proteome</keyword>
<dbReference type="InterPro" id="IPR002563">
    <property type="entry name" value="Flavin_Rdtase-like_dom"/>
</dbReference>
<dbReference type="SUPFAM" id="SSF50475">
    <property type="entry name" value="FMN-binding split barrel"/>
    <property type="match status" value="1"/>
</dbReference>
<evidence type="ECO:0000256" key="1">
    <source>
        <dbReference type="ARBA" id="ARBA00001917"/>
    </source>
</evidence>
<dbReference type="Pfam" id="PF01613">
    <property type="entry name" value="Flavin_Reduct"/>
    <property type="match status" value="1"/>
</dbReference>
<feature type="domain" description="Flavin reductase like" evidence="4">
    <location>
        <begin position="11"/>
        <end position="164"/>
    </location>
</feature>
<dbReference type="PANTHER" id="PTHR43567:SF1">
    <property type="entry name" value="FLAVOREDOXIN"/>
    <property type="match status" value="1"/>
</dbReference>
<dbReference type="InterPro" id="IPR052174">
    <property type="entry name" value="Flavoredoxin"/>
</dbReference>
<name>A0ABU9J2I0_9GAMM</name>
<dbReference type="SMART" id="SM00903">
    <property type="entry name" value="Flavin_Reduct"/>
    <property type="match status" value="1"/>
</dbReference>
<dbReference type="InterPro" id="IPR012349">
    <property type="entry name" value="Split_barrel_FMN-bd"/>
</dbReference>
<evidence type="ECO:0000313" key="5">
    <source>
        <dbReference type="EMBL" id="MEL1265114.1"/>
    </source>
</evidence>
<reference evidence="5 6" key="1">
    <citation type="submission" date="2024-04" db="EMBL/GenBank/DDBJ databases">
        <title>Draft genome sequence of Pseudoxanthomonas putridarboris WD12.</title>
        <authorList>
            <person name="Oh J."/>
        </authorList>
    </citation>
    <scope>NUCLEOTIDE SEQUENCE [LARGE SCALE GENOMIC DNA]</scope>
    <source>
        <strain evidence="5 6">WD12</strain>
    </source>
</reference>
<evidence type="ECO:0000259" key="4">
    <source>
        <dbReference type="SMART" id="SM00903"/>
    </source>
</evidence>
<keyword evidence="2" id="KW-0285">Flavoprotein</keyword>
<dbReference type="RefSeq" id="WP_341726287.1">
    <property type="nucleotide sequence ID" value="NZ_JBBWWT010000005.1"/>
</dbReference>
<sequence>MRRIDASRTYRILESGPIVMVSTHDGVRPNIMTMGFHMMVQHAPPLIGCVIGPWDHSFAALHNTGQCVLAVPGADLARTVVDVGNCSGTEVDKFERFGLAMSRPAKVKAPLLGDCLYNIECVVHDDTMVEKYQLFILKAVAAWSNDARKERRFLHHHGDGTFTADGERFDLRDRMTLWRQFQVDL</sequence>
<dbReference type="GO" id="GO:0016491">
    <property type="term" value="F:oxidoreductase activity"/>
    <property type="evidence" value="ECO:0007669"/>
    <property type="project" value="UniProtKB-KW"/>
</dbReference>
<proteinExistence type="inferred from homology"/>
<dbReference type="Gene3D" id="2.30.110.10">
    <property type="entry name" value="Electron Transport, Fmn-binding Protein, Chain A"/>
    <property type="match status" value="1"/>
</dbReference>
<dbReference type="EC" id="1.5.1.-" evidence="5"/>